<gene>
    <name evidence="1" type="ORF">M23134_05038</name>
</gene>
<proteinExistence type="predicted"/>
<dbReference type="Proteomes" id="UP000004095">
    <property type="component" value="Unassembled WGS sequence"/>
</dbReference>
<organism evidence="1 2">
    <name type="scientific">Microscilla marina ATCC 23134</name>
    <dbReference type="NCBI Taxonomy" id="313606"/>
    <lineage>
        <taxon>Bacteria</taxon>
        <taxon>Pseudomonadati</taxon>
        <taxon>Bacteroidota</taxon>
        <taxon>Cytophagia</taxon>
        <taxon>Cytophagales</taxon>
        <taxon>Microscillaceae</taxon>
        <taxon>Microscilla</taxon>
    </lineage>
</organism>
<name>A1ZCZ3_MICM2</name>
<keyword evidence="2" id="KW-1185">Reference proteome</keyword>
<reference evidence="1 2" key="1">
    <citation type="submission" date="2007-01" db="EMBL/GenBank/DDBJ databases">
        <authorList>
            <person name="Haygood M."/>
            <person name="Podell S."/>
            <person name="Anderson C."/>
            <person name="Hopkinson B."/>
            <person name="Roe K."/>
            <person name="Barbeau K."/>
            <person name="Gaasterland T."/>
            <person name="Ferriera S."/>
            <person name="Johnson J."/>
            <person name="Kravitz S."/>
            <person name="Beeson K."/>
            <person name="Sutton G."/>
            <person name="Rogers Y.-H."/>
            <person name="Friedman R."/>
            <person name="Frazier M."/>
            <person name="Venter J.C."/>
        </authorList>
    </citation>
    <scope>NUCLEOTIDE SEQUENCE [LARGE SCALE GENOMIC DNA]</scope>
    <source>
        <strain evidence="1 2">ATCC 23134</strain>
    </source>
</reference>
<evidence type="ECO:0000313" key="2">
    <source>
        <dbReference type="Proteomes" id="UP000004095"/>
    </source>
</evidence>
<dbReference type="AlphaFoldDB" id="A1ZCZ3"/>
<comment type="caution">
    <text evidence="1">The sequence shown here is derived from an EMBL/GenBank/DDBJ whole genome shotgun (WGS) entry which is preliminary data.</text>
</comment>
<accession>A1ZCZ3</accession>
<sequence>MEIQNDRIIIRGESYEGQEDPLEIVGELLESLGATLVDQTGFFVRDKPRYEKWIISNSNILLVFDSLIEGSYIVVNSDVSQDVVQAIKKNVNYVSLEGELQYHQVMLGDLANEKNLAKRLPFNQDHLTFIQRLALIFKSYDKNVFNIFQNALSHPSEGMRITTLCAFHYIWWLELKPLIRRVVREDNNEIIRRFASDIISYYEKPEPGVFMEKEIVPHWWSKCVNYKLELLNSRNNNESSIEDLDLPPFLNL</sequence>
<dbReference type="RefSeq" id="WP_002693205.1">
    <property type="nucleotide sequence ID" value="NZ_AAWS01000002.1"/>
</dbReference>
<evidence type="ECO:0000313" key="1">
    <source>
        <dbReference type="EMBL" id="EAY31532.1"/>
    </source>
</evidence>
<protein>
    <submittedName>
        <fullName evidence="1">Uncharacterized protein</fullName>
    </submittedName>
</protein>
<dbReference type="EMBL" id="AAWS01000002">
    <property type="protein sequence ID" value="EAY31532.1"/>
    <property type="molecule type" value="Genomic_DNA"/>
</dbReference>